<evidence type="ECO:0000256" key="6">
    <source>
        <dbReference type="ARBA" id="ARBA00023136"/>
    </source>
</evidence>
<evidence type="ECO:0000313" key="8">
    <source>
        <dbReference type="EMBL" id="CAK9275558.1"/>
    </source>
</evidence>
<dbReference type="InterPro" id="IPR050363">
    <property type="entry name" value="MIP/Aquaporin"/>
</dbReference>
<evidence type="ECO:0000256" key="5">
    <source>
        <dbReference type="ARBA" id="ARBA00022989"/>
    </source>
</evidence>
<sequence length="99" mass="10172">MLVAGAVAVALGDVPAPYGRWLSDHPLAARAIFGIAMGTTAACIVYSPWGARSGAHLNPAVTLTYALLGKLPKVDAVAYAFAQFIGGAVGFFETLNPKP</sequence>
<evidence type="ECO:0000256" key="3">
    <source>
        <dbReference type="ARBA" id="ARBA00022448"/>
    </source>
</evidence>
<keyword evidence="4 7" id="KW-0812">Transmembrane</keyword>
<proteinExistence type="inferred from homology"/>
<dbReference type="Proteomes" id="UP001497444">
    <property type="component" value="Chromosome 6"/>
</dbReference>
<dbReference type="Gene3D" id="1.20.1080.10">
    <property type="entry name" value="Glycerol uptake facilitator protein"/>
    <property type="match status" value="1"/>
</dbReference>
<dbReference type="PROSITE" id="PS00221">
    <property type="entry name" value="MIP"/>
    <property type="match status" value="1"/>
</dbReference>
<evidence type="ECO:0000256" key="1">
    <source>
        <dbReference type="ARBA" id="ARBA00004141"/>
    </source>
</evidence>
<feature type="transmembrane region" description="Helical" evidence="7">
    <location>
        <begin position="28"/>
        <end position="49"/>
    </location>
</feature>
<dbReference type="Pfam" id="PF00230">
    <property type="entry name" value="MIP"/>
    <property type="match status" value="1"/>
</dbReference>
<comment type="subcellular location">
    <subcellularLocation>
        <location evidence="1">Membrane</location>
        <topology evidence="1">Multi-pass membrane protein</topology>
    </subcellularLocation>
</comment>
<dbReference type="InterPro" id="IPR000425">
    <property type="entry name" value="MIP"/>
</dbReference>
<organism evidence="8 9">
    <name type="scientific">Sphagnum jensenii</name>
    <dbReference type="NCBI Taxonomy" id="128206"/>
    <lineage>
        <taxon>Eukaryota</taxon>
        <taxon>Viridiplantae</taxon>
        <taxon>Streptophyta</taxon>
        <taxon>Embryophyta</taxon>
        <taxon>Bryophyta</taxon>
        <taxon>Sphagnophytina</taxon>
        <taxon>Sphagnopsida</taxon>
        <taxon>Sphagnales</taxon>
        <taxon>Sphagnaceae</taxon>
        <taxon>Sphagnum</taxon>
    </lineage>
</organism>
<keyword evidence="9" id="KW-1185">Reference proteome</keyword>
<evidence type="ECO:0000313" key="9">
    <source>
        <dbReference type="Proteomes" id="UP001497444"/>
    </source>
</evidence>
<protein>
    <recommendedName>
        <fullName evidence="10">Aquaporin</fullName>
    </recommendedName>
</protein>
<evidence type="ECO:0000256" key="2">
    <source>
        <dbReference type="ARBA" id="ARBA00006175"/>
    </source>
</evidence>
<comment type="similarity">
    <text evidence="2">Belongs to the MIP/aquaporin (TC 1.A.8) family.</text>
</comment>
<evidence type="ECO:0000256" key="7">
    <source>
        <dbReference type="SAM" id="Phobius"/>
    </source>
</evidence>
<accession>A0ABP0X8W5</accession>
<dbReference type="PANTHER" id="PTHR43829">
    <property type="entry name" value="AQUAPORIN OR AQUAGLYCEROPORIN RELATED"/>
    <property type="match status" value="1"/>
</dbReference>
<dbReference type="SUPFAM" id="SSF81338">
    <property type="entry name" value="Aquaporin-like"/>
    <property type="match status" value="1"/>
</dbReference>
<dbReference type="PANTHER" id="PTHR43829:SF9">
    <property type="entry name" value="AQUAPORIN-9"/>
    <property type="match status" value="1"/>
</dbReference>
<keyword evidence="6 7" id="KW-0472">Membrane</keyword>
<dbReference type="EMBL" id="OZ020101">
    <property type="protein sequence ID" value="CAK9275558.1"/>
    <property type="molecule type" value="Genomic_DNA"/>
</dbReference>
<keyword evidence="5 7" id="KW-1133">Transmembrane helix</keyword>
<evidence type="ECO:0000256" key="4">
    <source>
        <dbReference type="ARBA" id="ARBA00022692"/>
    </source>
</evidence>
<keyword evidence="3" id="KW-0813">Transport</keyword>
<gene>
    <name evidence="8" type="ORF">CSSPJE1EN1_LOCUS21036</name>
</gene>
<name>A0ABP0X8W5_9BRYO</name>
<reference evidence="8" key="1">
    <citation type="submission" date="2024-02" db="EMBL/GenBank/DDBJ databases">
        <authorList>
            <consortium name="ELIXIR-Norway"/>
            <consortium name="Elixir Norway"/>
        </authorList>
    </citation>
    <scope>NUCLEOTIDE SEQUENCE</scope>
</reference>
<dbReference type="InterPro" id="IPR022357">
    <property type="entry name" value="MIP_CS"/>
</dbReference>
<evidence type="ECO:0008006" key="10">
    <source>
        <dbReference type="Google" id="ProtNLM"/>
    </source>
</evidence>
<dbReference type="InterPro" id="IPR023271">
    <property type="entry name" value="Aquaporin-like"/>
</dbReference>